<name>A0A0X1KUE8_9THEM</name>
<dbReference type="KEGG" id="phy:AJ81_08865"/>
<dbReference type="InterPro" id="IPR002767">
    <property type="entry name" value="Thiamine_BP"/>
</dbReference>
<dbReference type="PaxDb" id="1123384-AJ81_08865"/>
<protein>
    <recommendedName>
        <fullName evidence="1">Thiamine-binding protein domain-containing protein</fullName>
    </recommendedName>
</protein>
<dbReference type="SUPFAM" id="SSF89957">
    <property type="entry name" value="MTH1187/YkoF-like"/>
    <property type="match status" value="1"/>
</dbReference>
<organism evidence="2 3">
    <name type="scientific">Pseudothermotoga hypogea DSM 11164 = NBRC 106472</name>
    <dbReference type="NCBI Taxonomy" id="1123384"/>
    <lineage>
        <taxon>Bacteria</taxon>
        <taxon>Thermotogati</taxon>
        <taxon>Thermotogota</taxon>
        <taxon>Thermotogae</taxon>
        <taxon>Thermotogales</taxon>
        <taxon>Thermotogaceae</taxon>
        <taxon>Pseudothermotoga</taxon>
    </lineage>
</organism>
<evidence type="ECO:0000313" key="2">
    <source>
        <dbReference type="EMBL" id="AJC74885.1"/>
    </source>
</evidence>
<reference evidence="2 3" key="1">
    <citation type="submission" date="2014-01" db="EMBL/GenBank/DDBJ databases">
        <title>Genome sequencing of Thermotog hypogea.</title>
        <authorList>
            <person name="Zhang X."/>
            <person name="Alvare G."/>
            <person name="Fristensky B."/>
            <person name="Chen L."/>
            <person name="Suen T."/>
            <person name="Chen Q."/>
            <person name="Ma K."/>
        </authorList>
    </citation>
    <scope>NUCLEOTIDE SEQUENCE [LARGE SCALE GENOMIC DNA]</scope>
    <source>
        <strain evidence="2 3">DSM 11164</strain>
    </source>
</reference>
<keyword evidence="3" id="KW-1185">Reference proteome</keyword>
<dbReference type="Gene3D" id="3.30.70.930">
    <property type="match status" value="1"/>
</dbReference>
<gene>
    <name evidence="2" type="ORF">AJ81_08865</name>
</gene>
<dbReference type="EMBL" id="CP007141">
    <property type="protein sequence ID" value="AJC74885.1"/>
    <property type="molecule type" value="Genomic_DNA"/>
</dbReference>
<accession>A0A0X1KUE8</accession>
<sequence>MEKTELSCQMSFYPLGTERIDETVNEVLKIIESSGLKHQINHMSTTLWGRPSQIAQLIERIITSMDQTRFVLQITISNHCGCTFGGWGDGDIIQNAS</sequence>
<dbReference type="STRING" id="1123384.AJ81_08865"/>
<evidence type="ECO:0000313" key="3">
    <source>
        <dbReference type="Proteomes" id="UP000077469"/>
    </source>
</evidence>
<dbReference type="AlphaFoldDB" id="A0A0X1KUE8"/>
<feature type="domain" description="Thiamine-binding protein" evidence="1">
    <location>
        <begin position="10"/>
        <end position="78"/>
    </location>
</feature>
<dbReference type="PATRIC" id="fig|1123384.7.peg.1779"/>
<proteinExistence type="predicted"/>
<dbReference type="InterPro" id="IPR029756">
    <property type="entry name" value="MTH1187/YkoF-like"/>
</dbReference>
<dbReference type="Pfam" id="PF01910">
    <property type="entry name" value="Thiamine_BP"/>
    <property type="match status" value="1"/>
</dbReference>
<dbReference type="Proteomes" id="UP000077469">
    <property type="component" value="Chromosome"/>
</dbReference>
<evidence type="ECO:0000259" key="1">
    <source>
        <dbReference type="Pfam" id="PF01910"/>
    </source>
</evidence>